<dbReference type="GO" id="GO:0003677">
    <property type="term" value="F:DNA binding"/>
    <property type="evidence" value="ECO:0007669"/>
    <property type="project" value="InterPro"/>
</dbReference>
<sequence length="509" mass="56486">MYSRINTCVLEGLNGNIIEVETDLSRGLPVFNIVGLAGTSIKESKERVRAAIKNSGYEFPLSRITVNLAPANLKKEGSQMDLAIAIGILKSSGILLEKNIKDTIFIGELSLEGKINPIQGALPMVISMRELNVSRCIVPYDNKDECSVIEDMEIIPVRSLKDVVDFLNGQLDIDPYIGDINTADNEYEYDLDFADIKGQASLKRALEVAAAGSHNILIIGPPGAGKTMAAMRLPTILPKLSFEEAIEVTKIYSISGLLKTNSLIKERPFRSPHHTASATSLIGGGSVPKPGEISLANNGVLFLDELPEFSKNVLEVLRQPLEDGIVTIARANASLSYPAKFMLIASMNPCPCGFYGDPLHECTCTQGNIDRYLGKISNPLLDRIDIHIEVLPVEYNDLKGNNDEEKSSVIRERVKNARNIQLNRYKSQKIFTNSQISNRDIKKYCKLTAGSEKIMNQAFEKYKFSGRTYNKLLKVSRTIADLDGEEIIQDKHILESIRYRTLDSKYWGR</sequence>
<dbReference type="InterPro" id="IPR014721">
    <property type="entry name" value="Ribsml_uS5_D2-typ_fold_subgr"/>
</dbReference>
<dbReference type="Pfam" id="PF01078">
    <property type="entry name" value="Mg_chelatase"/>
    <property type="match status" value="1"/>
</dbReference>
<dbReference type="PRINTS" id="PR01657">
    <property type="entry name" value="MCMFAMILY"/>
</dbReference>
<dbReference type="EMBL" id="FQTY01000001">
    <property type="protein sequence ID" value="SHE33431.1"/>
    <property type="molecule type" value="Genomic_DNA"/>
</dbReference>
<evidence type="ECO:0000256" key="2">
    <source>
        <dbReference type="ARBA" id="ARBA00022741"/>
    </source>
</evidence>
<dbReference type="InterPro" id="IPR045006">
    <property type="entry name" value="CHLI-like"/>
</dbReference>
<dbReference type="InterPro" id="IPR004482">
    <property type="entry name" value="Mg_chelat-rel"/>
</dbReference>
<dbReference type="Gene3D" id="3.30.230.10">
    <property type="match status" value="1"/>
</dbReference>
<protein>
    <submittedName>
        <fullName evidence="5">Magnesium chelatase family protein</fullName>
    </submittedName>
</protein>
<dbReference type="Pfam" id="PF13335">
    <property type="entry name" value="Mg_chelatase_C"/>
    <property type="match status" value="1"/>
</dbReference>
<proteinExistence type="inferred from homology"/>
<dbReference type="Gene3D" id="3.40.50.300">
    <property type="entry name" value="P-loop containing nucleotide triphosphate hydrolases"/>
    <property type="match status" value="1"/>
</dbReference>
<dbReference type="SUPFAM" id="SSF52540">
    <property type="entry name" value="P-loop containing nucleoside triphosphate hydrolases"/>
    <property type="match status" value="1"/>
</dbReference>
<dbReference type="InterPro" id="IPR003593">
    <property type="entry name" value="AAA+_ATPase"/>
</dbReference>
<dbReference type="InterPro" id="IPR025158">
    <property type="entry name" value="Mg_chelat-rel_C"/>
</dbReference>
<dbReference type="GO" id="GO:0005524">
    <property type="term" value="F:ATP binding"/>
    <property type="evidence" value="ECO:0007669"/>
    <property type="project" value="UniProtKB-KW"/>
</dbReference>
<dbReference type="InterPro" id="IPR000523">
    <property type="entry name" value="Mg_chelatse_chII-like_cat_dom"/>
</dbReference>
<evidence type="ECO:0000259" key="4">
    <source>
        <dbReference type="SMART" id="SM00382"/>
    </source>
</evidence>
<dbReference type="STRING" id="1123404.SAMN02745784_00399"/>
<keyword evidence="2" id="KW-0547">Nucleotide-binding</keyword>
<reference evidence="6" key="1">
    <citation type="submission" date="2016-11" db="EMBL/GenBank/DDBJ databases">
        <authorList>
            <person name="Varghese N."/>
            <person name="Submissions S."/>
        </authorList>
    </citation>
    <scope>NUCLEOTIDE SEQUENCE [LARGE SCALE GENOMIC DNA]</scope>
    <source>
        <strain evidence="6">DSM 18095</strain>
    </source>
</reference>
<dbReference type="AlphaFoldDB" id="A0A1M4SMJ8"/>
<dbReference type="SUPFAM" id="SSF54211">
    <property type="entry name" value="Ribosomal protein S5 domain 2-like"/>
    <property type="match status" value="1"/>
</dbReference>
<dbReference type="Proteomes" id="UP000184114">
    <property type="component" value="Unassembled WGS sequence"/>
</dbReference>
<evidence type="ECO:0000313" key="6">
    <source>
        <dbReference type="Proteomes" id="UP000184114"/>
    </source>
</evidence>
<dbReference type="SMART" id="SM00382">
    <property type="entry name" value="AAA"/>
    <property type="match status" value="1"/>
</dbReference>
<organism evidence="5 6">
    <name type="scientific">Tissierella praeacuta DSM 18095</name>
    <dbReference type="NCBI Taxonomy" id="1123404"/>
    <lineage>
        <taxon>Bacteria</taxon>
        <taxon>Bacillati</taxon>
        <taxon>Bacillota</taxon>
        <taxon>Tissierellia</taxon>
        <taxon>Tissierellales</taxon>
        <taxon>Tissierellaceae</taxon>
        <taxon>Tissierella</taxon>
    </lineage>
</organism>
<name>A0A1M4SMJ8_9FIRM</name>
<evidence type="ECO:0000256" key="1">
    <source>
        <dbReference type="ARBA" id="ARBA00006354"/>
    </source>
</evidence>
<dbReference type="InterPro" id="IPR020568">
    <property type="entry name" value="Ribosomal_Su5_D2-typ_SF"/>
</dbReference>
<dbReference type="RefSeq" id="WP_072972475.1">
    <property type="nucleotide sequence ID" value="NZ_FQTY01000001.1"/>
</dbReference>
<evidence type="ECO:0000313" key="5">
    <source>
        <dbReference type="EMBL" id="SHE33431.1"/>
    </source>
</evidence>
<dbReference type="InterPro" id="IPR001208">
    <property type="entry name" value="MCM_dom"/>
</dbReference>
<gene>
    <name evidence="5" type="ORF">SAMN02745784_00399</name>
</gene>
<dbReference type="Pfam" id="PF13541">
    <property type="entry name" value="ChlI"/>
    <property type="match status" value="1"/>
</dbReference>
<dbReference type="PANTHER" id="PTHR32039:SF7">
    <property type="entry name" value="COMPETENCE PROTEIN COMM"/>
    <property type="match status" value="1"/>
</dbReference>
<keyword evidence="6" id="KW-1185">Reference proteome</keyword>
<comment type="similarity">
    <text evidence="1">Belongs to the Mg-chelatase subunits D/I family. ComM subfamily.</text>
</comment>
<dbReference type="GeneID" id="90995089"/>
<dbReference type="PANTHER" id="PTHR32039">
    <property type="entry name" value="MAGNESIUM-CHELATASE SUBUNIT CHLI"/>
    <property type="match status" value="1"/>
</dbReference>
<accession>A0A1M4SMJ8</accession>
<dbReference type="NCBIfam" id="TIGR00368">
    <property type="entry name" value="YifB family Mg chelatase-like AAA ATPase"/>
    <property type="match status" value="1"/>
</dbReference>
<feature type="domain" description="AAA+ ATPase" evidence="4">
    <location>
        <begin position="212"/>
        <end position="394"/>
    </location>
</feature>
<evidence type="ECO:0000256" key="3">
    <source>
        <dbReference type="ARBA" id="ARBA00022840"/>
    </source>
</evidence>
<dbReference type="InterPro" id="IPR027417">
    <property type="entry name" value="P-loop_NTPase"/>
</dbReference>
<keyword evidence="3" id="KW-0067">ATP-binding</keyword>